<dbReference type="RefSeq" id="WP_064293433.1">
    <property type="nucleotide sequence ID" value="NZ_JAOTMD010000002.1"/>
</dbReference>
<name>A0ABT4BXD3_9LACT</name>
<dbReference type="Proteomes" id="UP001072007">
    <property type="component" value="Unassembled WGS sequence"/>
</dbReference>
<comment type="caution">
    <text evidence="3">The sequence shown here is derived from an EMBL/GenBank/DDBJ whole genome shotgun (WGS) entry which is preliminary data.</text>
</comment>
<dbReference type="EMBL" id="JAOTMD010000002">
    <property type="protein sequence ID" value="MCY3024924.1"/>
    <property type="molecule type" value="Genomic_DNA"/>
</dbReference>
<evidence type="ECO:0000313" key="4">
    <source>
        <dbReference type="Proteomes" id="UP001072007"/>
    </source>
</evidence>
<protein>
    <submittedName>
        <fullName evidence="3">Type II toxin-antitoxin system PemK/MazF family toxin</fullName>
    </submittedName>
</protein>
<evidence type="ECO:0000256" key="2">
    <source>
        <dbReference type="ARBA" id="ARBA00022649"/>
    </source>
</evidence>
<evidence type="ECO:0000256" key="1">
    <source>
        <dbReference type="ARBA" id="ARBA00007521"/>
    </source>
</evidence>
<dbReference type="Gene3D" id="2.30.30.110">
    <property type="match status" value="1"/>
</dbReference>
<comment type="similarity">
    <text evidence="1">Belongs to the PemK/MazF family.</text>
</comment>
<reference evidence="3" key="1">
    <citation type="submission" date="2024-05" db="EMBL/GenBank/DDBJ databases">
        <title>Aerococcus urinae taxonomy study.</title>
        <authorList>
            <person name="Christensen J."/>
            <person name="Senneby E."/>
        </authorList>
    </citation>
    <scope>NUCLEOTIDE SEQUENCE</scope>
    <source>
        <strain evidence="3">CDC-3352-U95</strain>
    </source>
</reference>
<accession>A0ABT4BXD3</accession>
<dbReference type="GeneID" id="86970092"/>
<evidence type="ECO:0000313" key="3">
    <source>
        <dbReference type="EMBL" id="MCY3024924.1"/>
    </source>
</evidence>
<keyword evidence="4" id="KW-1185">Reference proteome</keyword>
<organism evidence="3 4">
    <name type="scientific">Aerococcus loyolae</name>
    <dbReference type="NCBI Taxonomy" id="2976809"/>
    <lineage>
        <taxon>Bacteria</taxon>
        <taxon>Bacillati</taxon>
        <taxon>Bacillota</taxon>
        <taxon>Bacilli</taxon>
        <taxon>Lactobacillales</taxon>
        <taxon>Aerococcaceae</taxon>
        <taxon>Aerococcus</taxon>
    </lineage>
</organism>
<dbReference type="SUPFAM" id="SSF50118">
    <property type="entry name" value="Cell growth inhibitor/plasmid maintenance toxic component"/>
    <property type="match status" value="1"/>
</dbReference>
<sequence>MSKQTDTELLEKIKNKLNKYKLKNEKQYNNLLKWINRLISFALARHNHKNNKFRAYSRGQIVKVDFGFNVGYELGGVHYAVVITKNDTTRSGTLSVIPLTSFKNKKLNKNEVYLGSEFYQTVENNFHVVTRDIHRVTMYKDKIDIELDRFHKQFGEDKIKKDDVLSDDYFALITYLSPKFYEDNTIDYQAIIAKINEEKLFYENLLLRNQKLIQELKFMKPGSVAKVEQLRIVSKNRIISPRHSSDALHGVKVGERNMDTLNNKLKEVFIFDK</sequence>
<gene>
    <name evidence="3" type="ORF">ODY23_01185</name>
</gene>
<dbReference type="InterPro" id="IPR011067">
    <property type="entry name" value="Plasmid_toxin/cell-grow_inhib"/>
</dbReference>
<proteinExistence type="inferred from homology"/>
<dbReference type="Pfam" id="PF02452">
    <property type="entry name" value="PemK_toxin"/>
    <property type="match status" value="1"/>
</dbReference>
<keyword evidence="2" id="KW-1277">Toxin-antitoxin system</keyword>
<dbReference type="InterPro" id="IPR003477">
    <property type="entry name" value="PemK-like"/>
</dbReference>